<protein>
    <recommendedName>
        <fullName evidence="3">Carboxylic ester hydrolase</fullName>
        <ecNumber evidence="3">3.1.1.-</ecNumber>
    </recommendedName>
</protein>
<dbReference type="PROSITE" id="PS00122">
    <property type="entry name" value="CARBOXYLESTERASE_B_1"/>
    <property type="match status" value="1"/>
</dbReference>
<evidence type="ECO:0000256" key="2">
    <source>
        <dbReference type="ARBA" id="ARBA00022801"/>
    </source>
</evidence>
<dbReference type="InterPro" id="IPR029058">
    <property type="entry name" value="AB_hydrolase_fold"/>
</dbReference>
<dbReference type="EMBL" id="CABFNP030000605">
    <property type="protein sequence ID" value="CAI6050689.1"/>
    <property type="molecule type" value="Genomic_DNA"/>
</dbReference>
<comment type="similarity">
    <text evidence="1 3">Belongs to the type-B carboxylesterase/lipase family.</text>
</comment>
<feature type="chain" id="PRO_5041489268" description="Carboxylic ester hydrolase" evidence="3">
    <location>
        <begin position="17"/>
        <end position="492"/>
    </location>
</feature>
<proteinExistence type="inferred from homology"/>
<evidence type="ECO:0000313" key="6">
    <source>
        <dbReference type="Proteomes" id="UP001160390"/>
    </source>
</evidence>
<dbReference type="Pfam" id="PF00135">
    <property type="entry name" value="COesterase"/>
    <property type="match status" value="2"/>
</dbReference>
<dbReference type="InterPro" id="IPR019819">
    <property type="entry name" value="Carboxylesterase_B_CS"/>
</dbReference>
<keyword evidence="2 3" id="KW-0378">Hydrolase</keyword>
<evidence type="ECO:0000259" key="4">
    <source>
        <dbReference type="Pfam" id="PF00135"/>
    </source>
</evidence>
<dbReference type="InterPro" id="IPR050309">
    <property type="entry name" value="Type-B_Carboxylest/Lipase"/>
</dbReference>
<dbReference type="Proteomes" id="UP001160390">
    <property type="component" value="Unassembled WGS sequence"/>
</dbReference>
<evidence type="ECO:0000256" key="3">
    <source>
        <dbReference type="RuleBase" id="RU361235"/>
    </source>
</evidence>
<dbReference type="PANTHER" id="PTHR11559">
    <property type="entry name" value="CARBOXYLESTERASE"/>
    <property type="match status" value="1"/>
</dbReference>
<dbReference type="InterPro" id="IPR002018">
    <property type="entry name" value="CarbesteraseB"/>
</dbReference>
<feature type="domain" description="Carboxylesterase type B" evidence="4">
    <location>
        <begin position="22"/>
        <end position="354"/>
    </location>
</feature>
<dbReference type="Gene3D" id="3.40.50.1820">
    <property type="entry name" value="alpha/beta hydrolase"/>
    <property type="match status" value="2"/>
</dbReference>
<feature type="domain" description="Carboxylesterase type B" evidence="4">
    <location>
        <begin position="359"/>
        <end position="461"/>
    </location>
</feature>
<dbReference type="EC" id="3.1.1.-" evidence="3"/>
<organism evidence="5 6">
    <name type="scientific">Clonostachys chloroleuca</name>
    <dbReference type="NCBI Taxonomy" id="1926264"/>
    <lineage>
        <taxon>Eukaryota</taxon>
        <taxon>Fungi</taxon>
        <taxon>Dikarya</taxon>
        <taxon>Ascomycota</taxon>
        <taxon>Pezizomycotina</taxon>
        <taxon>Sordariomycetes</taxon>
        <taxon>Hypocreomycetidae</taxon>
        <taxon>Hypocreales</taxon>
        <taxon>Bionectriaceae</taxon>
        <taxon>Clonostachys</taxon>
    </lineage>
</organism>
<comment type="caution">
    <text evidence="5">The sequence shown here is derived from an EMBL/GenBank/DDBJ whole genome shotgun (WGS) entry which is preliminary data.</text>
</comment>
<evidence type="ECO:0000256" key="1">
    <source>
        <dbReference type="ARBA" id="ARBA00005964"/>
    </source>
</evidence>
<dbReference type="AlphaFoldDB" id="A0AA35LSM2"/>
<reference evidence="5" key="1">
    <citation type="submission" date="2023-01" db="EMBL/GenBank/DDBJ databases">
        <authorList>
            <person name="Piombo E."/>
        </authorList>
    </citation>
    <scope>NUCLEOTIDE SEQUENCE</scope>
</reference>
<sequence length="492" mass="52231">MQLALLIPLLAAGASAACPTLSVSLEDGIVRGFISSENPDVRQFLGIPYAKPPVGALRFEAPQPIGHFGSVDAKALPPSCPQSGSPLPLIYNRDVLEFNIGGLNGTGATDEDCLTISVWSPAKTAAAGRLPVLLYIYGGGFTSGGEDVPYQTPTQWVQRTQAHVVVSFNYRVGFFGFPSASGLPGTKHNPGLLDQRLAVEWVAKNIAAFGGDPDRIVLWGQSAGGASVASYAYAYPNDPIVKGFIQMSGTEYLLGFSESLSPSSFTTVANRVGCGNLTAAAELECVRLVPWQNIQCAIADARLAGVSLSFGPTPDEKVVFSNYTDRAIRGAVAKLPAILGTTVNDGVALAPWSVEGPSKDLILLYTKLLFLCPAVDAVGRRALAGLPTYRYRYAGNFSNIAPRPWQGAYHSSELPLVFGTHPNYRGNSTAIEYATSVAMQDTWLAFARDGAQGLQKLGWPEWVNAVDNGPIQVFGDGSGMYTGTIDDVERSC</sequence>
<dbReference type="GO" id="GO:0016787">
    <property type="term" value="F:hydrolase activity"/>
    <property type="evidence" value="ECO:0007669"/>
    <property type="project" value="UniProtKB-KW"/>
</dbReference>
<evidence type="ECO:0000313" key="5">
    <source>
        <dbReference type="EMBL" id="CAI6050689.1"/>
    </source>
</evidence>
<gene>
    <name evidence="5" type="ORF">CCHLO57077_00018987</name>
</gene>
<name>A0AA35LSM2_9HYPO</name>
<accession>A0AA35LSM2</accession>
<dbReference type="PROSITE" id="PS00941">
    <property type="entry name" value="CARBOXYLESTERASE_B_2"/>
    <property type="match status" value="1"/>
</dbReference>
<dbReference type="SUPFAM" id="SSF53474">
    <property type="entry name" value="alpha/beta-Hydrolases"/>
    <property type="match status" value="1"/>
</dbReference>
<keyword evidence="3" id="KW-0732">Signal</keyword>
<feature type="signal peptide" evidence="3">
    <location>
        <begin position="1"/>
        <end position="16"/>
    </location>
</feature>
<keyword evidence="6" id="KW-1185">Reference proteome</keyword>
<dbReference type="InterPro" id="IPR019826">
    <property type="entry name" value="Carboxylesterase_B_AS"/>
</dbReference>